<dbReference type="Proteomes" id="UP001250181">
    <property type="component" value="Unassembled WGS sequence"/>
</dbReference>
<keyword evidence="3" id="KW-1185">Reference proteome</keyword>
<evidence type="ECO:0000256" key="1">
    <source>
        <dbReference type="SAM" id="MobiDB-lite"/>
    </source>
</evidence>
<comment type="caution">
    <text evidence="2">The sequence shown here is derived from an EMBL/GenBank/DDBJ whole genome shotgun (WGS) entry which is preliminary data.</text>
</comment>
<feature type="compositionally biased region" description="Low complexity" evidence="1">
    <location>
        <begin position="156"/>
        <end position="167"/>
    </location>
</feature>
<proteinExistence type="predicted"/>
<name>A0ABU3QU37_9ACTN</name>
<feature type="compositionally biased region" description="Basic and acidic residues" evidence="1">
    <location>
        <begin position="229"/>
        <end position="279"/>
    </location>
</feature>
<gene>
    <name evidence="2" type="ORF">RND61_30165</name>
</gene>
<feature type="compositionally biased region" description="Gly residues" evidence="1">
    <location>
        <begin position="201"/>
        <end position="216"/>
    </location>
</feature>
<accession>A0ABU3QU37</accession>
<evidence type="ECO:0008006" key="4">
    <source>
        <dbReference type="Google" id="ProtNLM"/>
    </source>
</evidence>
<organism evidence="2 3">
    <name type="scientific">Streptomyces tamarix</name>
    <dbReference type="NCBI Taxonomy" id="3078565"/>
    <lineage>
        <taxon>Bacteria</taxon>
        <taxon>Bacillati</taxon>
        <taxon>Actinomycetota</taxon>
        <taxon>Actinomycetes</taxon>
        <taxon>Kitasatosporales</taxon>
        <taxon>Streptomycetaceae</taxon>
        <taxon>Streptomyces</taxon>
    </lineage>
</organism>
<evidence type="ECO:0000313" key="2">
    <source>
        <dbReference type="EMBL" id="MDT9686303.1"/>
    </source>
</evidence>
<feature type="region of interest" description="Disordered" evidence="1">
    <location>
        <begin position="156"/>
        <end position="279"/>
    </location>
</feature>
<evidence type="ECO:0000313" key="3">
    <source>
        <dbReference type="Proteomes" id="UP001250181"/>
    </source>
</evidence>
<reference evidence="2 3" key="1">
    <citation type="submission" date="2023-09" db="EMBL/GenBank/DDBJ databases">
        <title>Streptomyces sp. nov.: A antagonism against Alternaria gaisen Producing Streptochlin, Isolated from Tamarix root soil.</title>
        <authorList>
            <person name="Chen Y."/>
        </authorList>
    </citation>
    <scope>NUCLEOTIDE SEQUENCE [LARGE SCALE GENOMIC DNA]</scope>
    <source>
        <strain evidence="2 3">TRM76323</strain>
    </source>
</reference>
<sequence length="333" mass="35119">MDVESVADELYGLRPTEFTAAREQCAARAREAGDRELAARIRALRRPTLAAWASNLLVRARPDEARSLVALGEAARRAHRSPGGVRLRELDRRQHDLVAALAREAQRLTAEAGKEVGDAVREEVEATLRTVLADPGAAGAWLSGRLSRALGAPVGAEAAGAPDDGVPGRPPVAPTAPTGTEGASAAGKAPGPRTGPSPAGPRGGARAGSGDSGGTGRPDPAAARRTRREQHEAEQHEAERRRAEGEAAAARREAAAREDEARHARDALEGAEQRAHEADLRAEELVARLKEAQARKEAAHGAVRQARERALEAERAARRAAKHAQEAIGRLGR</sequence>
<protein>
    <recommendedName>
        <fullName evidence="4">Transposase</fullName>
    </recommendedName>
</protein>
<dbReference type="RefSeq" id="WP_315881334.1">
    <property type="nucleotide sequence ID" value="NZ_JAWCTQ010000061.1"/>
</dbReference>
<dbReference type="EMBL" id="JAWCTQ010000061">
    <property type="protein sequence ID" value="MDT9686303.1"/>
    <property type="molecule type" value="Genomic_DNA"/>
</dbReference>